<dbReference type="Pfam" id="PF03475">
    <property type="entry name" value="YiiM_3-alpha"/>
    <property type="match status" value="1"/>
</dbReference>
<evidence type="ECO:0000313" key="3">
    <source>
        <dbReference type="Proteomes" id="UP000188184"/>
    </source>
</evidence>
<dbReference type="KEGG" id="pmar:B0X71_01150"/>
<dbReference type="PANTHER" id="PTHR30212">
    <property type="entry name" value="PROTEIN YIIM"/>
    <property type="match status" value="1"/>
</dbReference>
<organism evidence="2 3">
    <name type="scientific">Planococcus lenghuensis</name>
    <dbReference type="NCBI Taxonomy" id="2213202"/>
    <lineage>
        <taxon>Bacteria</taxon>
        <taxon>Bacillati</taxon>
        <taxon>Bacillota</taxon>
        <taxon>Bacilli</taxon>
        <taxon>Bacillales</taxon>
        <taxon>Caryophanaceae</taxon>
        <taxon>Planococcus</taxon>
    </lineage>
</organism>
<dbReference type="SUPFAM" id="SSF50800">
    <property type="entry name" value="PK beta-barrel domain-like"/>
    <property type="match status" value="1"/>
</dbReference>
<dbReference type="InterPro" id="IPR011037">
    <property type="entry name" value="Pyrv_Knase-like_insert_dom_sf"/>
</dbReference>
<dbReference type="InterPro" id="IPR052353">
    <property type="entry name" value="Benzoxazolinone_Detox_Enz"/>
</dbReference>
<keyword evidence="3" id="KW-1185">Reference proteome</keyword>
<dbReference type="AlphaFoldDB" id="A0A1Q2KUH6"/>
<dbReference type="PROSITE" id="PS51340">
    <property type="entry name" value="MOSC"/>
    <property type="match status" value="1"/>
</dbReference>
<reference evidence="2 3" key="1">
    <citation type="submission" date="2017-02" db="EMBL/GenBank/DDBJ databases">
        <title>The complete genomic sequence of a novel cold adapted crude oil-degrading bacterium Planococcus qaidamina Y42.</title>
        <authorList>
            <person name="Yang R."/>
        </authorList>
    </citation>
    <scope>NUCLEOTIDE SEQUENCE [LARGE SCALE GENOMIC DNA]</scope>
    <source>
        <strain evidence="2 3">Y42</strain>
    </source>
</reference>
<dbReference type="InterPro" id="IPR005163">
    <property type="entry name" value="Tri_helical_YiiM-like"/>
</dbReference>
<dbReference type="OrthoDB" id="9786134at2"/>
<protein>
    <submittedName>
        <fullName evidence="2">MOSC domain-containing protein</fullName>
    </submittedName>
</protein>
<dbReference type="EMBL" id="CP019640">
    <property type="protein sequence ID" value="AQQ51860.1"/>
    <property type="molecule type" value="Genomic_DNA"/>
</dbReference>
<dbReference type="RefSeq" id="WP_077587731.1">
    <property type="nucleotide sequence ID" value="NZ_CP019640.1"/>
</dbReference>
<dbReference type="GO" id="GO:0003824">
    <property type="term" value="F:catalytic activity"/>
    <property type="evidence" value="ECO:0007669"/>
    <property type="project" value="InterPro"/>
</dbReference>
<accession>A0A1Q2KUH6</accession>
<dbReference type="Proteomes" id="UP000188184">
    <property type="component" value="Chromosome"/>
</dbReference>
<sequence>MIDFFNRPELKGLYVGKPKRLRNAEGRELHSGIFKLPTEEATLRREGFEGDGVANMKNHGGLDRAVCIYGLEHYRQWNREYRTQLSEASFGENLLAENMEEENVHIGDVFQVGEAVIQITMGRIPCDTINKRTGIPTLMKRFMETSHTGFLCRVLEEGVVRQDSAIKKVEEDPQRISVFYANSIYFNNPEFIEGMENVVAVPALAEDWRRRFEKRIAKARLAD</sequence>
<dbReference type="GO" id="GO:0030170">
    <property type="term" value="F:pyridoxal phosphate binding"/>
    <property type="evidence" value="ECO:0007669"/>
    <property type="project" value="InterPro"/>
</dbReference>
<proteinExistence type="predicted"/>
<dbReference type="GO" id="GO:0030151">
    <property type="term" value="F:molybdenum ion binding"/>
    <property type="evidence" value="ECO:0007669"/>
    <property type="project" value="InterPro"/>
</dbReference>
<dbReference type="InterPro" id="IPR005302">
    <property type="entry name" value="MoCF_Sase_C"/>
</dbReference>
<dbReference type="Gene3D" id="2.40.33.20">
    <property type="entry name" value="PK beta-barrel domain-like"/>
    <property type="match status" value="1"/>
</dbReference>
<name>A0A1Q2KUH6_9BACL</name>
<gene>
    <name evidence="2" type="ORF">B0X71_01150</name>
</gene>
<feature type="domain" description="MOSC" evidence="1">
    <location>
        <begin position="35"/>
        <end position="169"/>
    </location>
</feature>
<evidence type="ECO:0000313" key="2">
    <source>
        <dbReference type="EMBL" id="AQQ51860.1"/>
    </source>
</evidence>
<evidence type="ECO:0000259" key="1">
    <source>
        <dbReference type="PROSITE" id="PS51340"/>
    </source>
</evidence>
<dbReference type="PANTHER" id="PTHR30212:SF2">
    <property type="entry name" value="PROTEIN YIIM"/>
    <property type="match status" value="1"/>
</dbReference>
<dbReference type="Pfam" id="PF03473">
    <property type="entry name" value="MOSC"/>
    <property type="match status" value="1"/>
</dbReference>